<feature type="domain" description="Competence protein CoiA-like N-terminal" evidence="2">
    <location>
        <begin position="15"/>
        <end position="62"/>
    </location>
</feature>
<dbReference type="EMBL" id="JBHTNH010000001">
    <property type="protein sequence ID" value="MFD1360158.1"/>
    <property type="molecule type" value="Genomic_DNA"/>
</dbReference>
<accession>A0ABW3ZPU9</accession>
<keyword evidence="5" id="KW-1185">Reference proteome</keyword>
<dbReference type="Pfam" id="PF06054">
    <property type="entry name" value="CoiA_nuc"/>
    <property type="match status" value="1"/>
</dbReference>
<evidence type="ECO:0000259" key="1">
    <source>
        <dbReference type="Pfam" id="PF06054"/>
    </source>
</evidence>
<protein>
    <submittedName>
        <fullName evidence="4">Competence protein CoiA</fullName>
    </submittedName>
</protein>
<dbReference type="Pfam" id="PF25164">
    <property type="entry name" value="CoiA_N"/>
    <property type="match status" value="1"/>
</dbReference>
<evidence type="ECO:0000259" key="3">
    <source>
        <dbReference type="Pfam" id="PF25166"/>
    </source>
</evidence>
<dbReference type="InterPro" id="IPR057252">
    <property type="entry name" value="CoiA_C"/>
</dbReference>
<dbReference type="RefSeq" id="WP_382396875.1">
    <property type="nucleotide sequence ID" value="NZ_JBHTNH010000001.1"/>
</dbReference>
<organism evidence="4 5">
    <name type="scientific">Lentibacillus salinarum</name>
    <dbReference type="NCBI Taxonomy" id="446820"/>
    <lineage>
        <taxon>Bacteria</taxon>
        <taxon>Bacillati</taxon>
        <taxon>Bacillota</taxon>
        <taxon>Bacilli</taxon>
        <taxon>Bacillales</taxon>
        <taxon>Bacillaceae</taxon>
        <taxon>Lentibacillus</taxon>
    </lineage>
</organism>
<dbReference type="InterPro" id="IPR057253">
    <property type="entry name" value="CoiA-like_N"/>
</dbReference>
<reference evidence="5" key="1">
    <citation type="journal article" date="2019" name="Int. J. Syst. Evol. Microbiol.">
        <title>The Global Catalogue of Microorganisms (GCM) 10K type strain sequencing project: providing services to taxonomists for standard genome sequencing and annotation.</title>
        <authorList>
            <consortium name="The Broad Institute Genomics Platform"/>
            <consortium name="The Broad Institute Genome Sequencing Center for Infectious Disease"/>
            <person name="Wu L."/>
            <person name="Ma J."/>
        </authorList>
    </citation>
    <scope>NUCLEOTIDE SEQUENCE [LARGE SCALE GENOMIC DNA]</scope>
    <source>
        <strain evidence="5">CCUG 54822</strain>
    </source>
</reference>
<feature type="domain" description="Competence protein CoiA C-terminal" evidence="3">
    <location>
        <begin position="235"/>
        <end position="376"/>
    </location>
</feature>
<proteinExistence type="predicted"/>
<sequence>MLQAKTEYGKIVTLASLTRREIAFLKKETQFFCPACRERVIARAGPKTVPHFAHNAKSHCPSQEGGEGAYHEKGKLLLYRWLQSQQLDVQLETFLPAIGQRPDILLKLHGKTIAIEYQCARIPPEQIIRRNQGYHSQGIVPIWILGANRFNRRNRNQVRIDQFQLHFMHQFSSDFPLTLYYFCPETLRFILFQDFYFTTAQQATGKLFIKKLTDMIMTDLFQRSWFNQQQLCQIWKQEKRSFRLRSSGHVYGRELAWQQWLYVNRTHRETLPSMVYLPVASQYRMNTPPWDWQSRLCLEVIAPLTNGETFSLQRCMHVLRSHLRNPRLFPLVKSFANPVYQYLYLLERMQVIREVSPKAFAKQTAIPSYQHLEAALNGDNELMNQLIKQNIGMNHL</sequence>
<feature type="domain" description="Competence protein CoiA nuclease-like" evidence="1">
    <location>
        <begin position="67"/>
        <end position="224"/>
    </location>
</feature>
<dbReference type="Pfam" id="PF25166">
    <property type="entry name" value="CoiA_C"/>
    <property type="match status" value="1"/>
</dbReference>
<evidence type="ECO:0000313" key="5">
    <source>
        <dbReference type="Proteomes" id="UP001597178"/>
    </source>
</evidence>
<dbReference type="InterPro" id="IPR021176">
    <property type="entry name" value="Competence-induced_CoiA"/>
</dbReference>
<gene>
    <name evidence="4" type="ORF">ACFQ4A_00540</name>
</gene>
<comment type="caution">
    <text evidence="4">The sequence shown here is derived from an EMBL/GenBank/DDBJ whole genome shotgun (WGS) entry which is preliminary data.</text>
</comment>
<dbReference type="Proteomes" id="UP001597178">
    <property type="component" value="Unassembled WGS sequence"/>
</dbReference>
<name>A0ABW3ZPU9_9BACI</name>
<evidence type="ECO:0000313" key="4">
    <source>
        <dbReference type="EMBL" id="MFD1360158.1"/>
    </source>
</evidence>
<dbReference type="PIRSF" id="PIRSF007487">
    <property type="entry name" value="Competence-induced_CoiA_bac"/>
    <property type="match status" value="1"/>
</dbReference>
<evidence type="ECO:0000259" key="2">
    <source>
        <dbReference type="Pfam" id="PF25164"/>
    </source>
</evidence>
<dbReference type="InterPro" id="IPR010330">
    <property type="entry name" value="CoiA_nuc"/>
</dbReference>